<sequence length="252" mass="28640">MNRYPCSVFIMDIRNSSLEGKGKELSAYLNKITSWLTEWTGNQAIVKHRRGDEVIFISEGYASAYAAAHFLSVCWTKAEHPPYFGLSFGEVDSRAADLNVETWIHPLMKQAREANDELKREGAGKAQFAFRLRDDLYETQLLLNSLLEVRHTLVKDQTDLQKKVYTLVEIYRQQRKAASMLSKSPSTISSHFKKGKGEELVMIFKNVTAVLDSIEHKAFDDSSTDKLITSIRSSLQSSSSEWFSKREGDESV</sequence>
<name>A0A084H4F6_METID</name>
<evidence type="ECO:0000313" key="1">
    <source>
        <dbReference type="EMBL" id="KEZ54468.1"/>
    </source>
</evidence>
<evidence type="ECO:0000313" key="2">
    <source>
        <dbReference type="Proteomes" id="UP000028549"/>
    </source>
</evidence>
<comment type="caution">
    <text evidence="1">The sequence shown here is derived from an EMBL/GenBank/DDBJ whole genome shotgun (WGS) entry which is preliminary data.</text>
</comment>
<accession>A0A084H4F6</accession>
<organism evidence="1 2">
    <name type="scientific">Metabacillus indicus</name>
    <name type="common">Bacillus indicus</name>
    <dbReference type="NCBI Taxonomy" id="246786"/>
    <lineage>
        <taxon>Bacteria</taxon>
        <taxon>Bacillati</taxon>
        <taxon>Bacillota</taxon>
        <taxon>Bacilli</taxon>
        <taxon>Bacillales</taxon>
        <taxon>Bacillaceae</taxon>
        <taxon>Metabacillus</taxon>
    </lineage>
</organism>
<protein>
    <submittedName>
        <fullName evidence="1">Uncharacterized protein</fullName>
    </submittedName>
</protein>
<gene>
    <name evidence="1" type="ORF">GS18_0206045</name>
</gene>
<proteinExistence type="predicted"/>
<dbReference type="AlphaFoldDB" id="A0A084H4F6"/>
<dbReference type="EMBL" id="JNVC02000001">
    <property type="protein sequence ID" value="KEZ54468.1"/>
    <property type="molecule type" value="Genomic_DNA"/>
</dbReference>
<dbReference type="STRING" id="246786.GS18_0206045"/>
<dbReference type="Proteomes" id="UP000028549">
    <property type="component" value="Unassembled WGS sequence"/>
</dbReference>
<keyword evidence="2" id="KW-1185">Reference proteome</keyword>
<dbReference type="RefSeq" id="WP_035206553.1">
    <property type="nucleotide sequence ID" value="NZ_CP176757.1"/>
</dbReference>
<reference evidence="1 2" key="1">
    <citation type="journal article" date="2005" name="Int. J. Syst. Evol. Microbiol.">
        <title>Bacillus cibi sp. nov., isolated from jeotgal, a traditional Korean fermented seafood.</title>
        <authorList>
            <person name="Yoon J.H."/>
            <person name="Lee C.H."/>
            <person name="Oh T.K."/>
        </authorList>
    </citation>
    <scope>NUCLEOTIDE SEQUENCE [LARGE SCALE GENOMIC DNA]</scope>
    <source>
        <strain evidence="1 2">DSM 16189</strain>
    </source>
</reference>